<reference evidence="3 4" key="1">
    <citation type="journal article" date="2020" name="Cell">
        <title>Large-Scale Comparative Analyses of Tick Genomes Elucidate Their Genetic Diversity and Vector Capacities.</title>
        <authorList>
            <consortium name="Tick Genome and Microbiome Consortium (TIGMIC)"/>
            <person name="Jia N."/>
            <person name="Wang J."/>
            <person name="Shi W."/>
            <person name="Du L."/>
            <person name="Sun Y."/>
            <person name="Zhan W."/>
            <person name="Jiang J.F."/>
            <person name="Wang Q."/>
            <person name="Zhang B."/>
            <person name="Ji P."/>
            <person name="Bell-Sakyi L."/>
            <person name="Cui X.M."/>
            <person name="Yuan T.T."/>
            <person name="Jiang B.G."/>
            <person name="Yang W.F."/>
            <person name="Lam T.T."/>
            <person name="Chang Q.C."/>
            <person name="Ding S.J."/>
            <person name="Wang X.J."/>
            <person name="Zhu J.G."/>
            <person name="Ruan X.D."/>
            <person name="Zhao L."/>
            <person name="Wei J.T."/>
            <person name="Ye R.Z."/>
            <person name="Que T.C."/>
            <person name="Du C.H."/>
            <person name="Zhou Y.H."/>
            <person name="Cheng J.X."/>
            <person name="Dai P.F."/>
            <person name="Guo W.B."/>
            <person name="Han X.H."/>
            <person name="Huang E.J."/>
            <person name="Li L.F."/>
            <person name="Wei W."/>
            <person name="Gao Y.C."/>
            <person name="Liu J.Z."/>
            <person name="Shao H.Z."/>
            <person name="Wang X."/>
            <person name="Wang C.C."/>
            <person name="Yang T.C."/>
            <person name="Huo Q.B."/>
            <person name="Li W."/>
            <person name="Chen H.Y."/>
            <person name="Chen S.E."/>
            <person name="Zhou L.G."/>
            <person name="Ni X.B."/>
            <person name="Tian J.H."/>
            <person name="Sheng Y."/>
            <person name="Liu T."/>
            <person name="Pan Y.S."/>
            <person name="Xia L.Y."/>
            <person name="Li J."/>
            <person name="Zhao F."/>
            <person name="Cao W.C."/>
        </authorList>
    </citation>
    <scope>NUCLEOTIDE SEQUENCE [LARGE SCALE GENOMIC DNA]</scope>
    <source>
        <strain evidence="3">HaeL-2018</strain>
    </source>
</reference>
<dbReference type="Proteomes" id="UP000821853">
    <property type="component" value="Unassembled WGS sequence"/>
</dbReference>
<proteinExistence type="predicted"/>
<feature type="compositionally biased region" description="Acidic residues" evidence="1">
    <location>
        <begin position="26"/>
        <end position="38"/>
    </location>
</feature>
<dbReference type="PANTHER" id="PTHR47272">
    <property type="entry name" value="DDE_TNP_1_7 DOMAIN-CONTAINING PROTEIN"/>
    <property type="match status" value="1"/>
</dbReference>
<feature type="domain" description="PiggyBac transposable element-derived protein" evidence="2">
    <location>
        <begin position="80"/>
        <end position="167"/>
    </location>
</feature>
<dbReference type="EMBL" id="JABSTR010000008">
    <property type="protein sequence ID" value="KAH9377588.1"/>
    <property type="molecule type" value="Genomic_DNA"/>
</dbReference>
<keyword evidence="4" id="KW-1185">Reference proteome</keyword>
<feature type="region of interest" description="Disordered" evidence="1">
    <location>
        <begin position="24"/>
        <end position="65"/>
    </location>
</feature>
<organism evidence="3 4">
    <name type="scientific">Haemaphysalis longicornis</name>
    <name type="common">Bush tick</name>
    <dbReference type="NCBI Taxonomy" id="44386"/>
    <lineage>
        <taxon>Eukaryota</taxon>
        <taxon>Metazoa</taxon>
        <taxon>Ecdysozoa</taxon>
        <taxon>Arthropoda</taxon>
        <taxon>Chelicerata</taxon>
        <taxon>Arachnida</taxon>
        <taxon>Acari</taxon>
        <taxon>Parasitiformes</taxon>
        <taxon>Ixodida</taxon>
        <taxon>Ixodoidea</taxon>
        <taxon>Ixodidae</taxon>
        <taxon>Haemaphysalinae</taxon>
        <taxon>Haemaphysalis</taxon>
    </lineage>
</organism>
<protein>
    <recommendedName>
        <fullName evidence="2">PiggyBac transposable element-derived protein domain-containing protein</fullName>
    </recommendedName>
</protein>
<evidence type="ECO:0000313" key="3">
    <source>
        <dbReference type="EMBL" id="KAH9377588.1"/>
    </source>
</evidence>
<sequence>MPKTPIFRDRRTKTTWDDTYNVRTEEYDEEQSGSDDADILGPGVHRSPTLWKKATSPPDNNQPDIEGRCTFLKERSEYGPIQYFRQYFEDIVLEMMGEKTNRRILQERGVIAKTTTEEAKKFFGCFMMMGLIGYPRTRFFWKRGLAYSIVADAMSRNRFFLIKYDLCCELQAGYLLERHSERDYRKLTSLFRWCAKDAWPWKGQIAFALTSRSYPSEAGVV</sequence>
<accession>A0A9J6GTJ6</accession>
<dbReference type="VEuPathDB" id="VectorBase:HLOH_042639"/>
<comment type="caution">
    <text evidence="3">The sequence shown here is derived from an EMBL/GenBank/DDBJ whole genome shotgun (WGS) entry which is preliminary data.</text>
</comment>
<dbReference type="PANTHER" id="PTHR47272:SF1">
    <property type="entry name" value="PIGGYBAC TRANSPOSABLE ELEMENT-DERIVED PROTEIN 3-LIKE"/>
    <property type="match status" value="1"/>
</dbReference>
<evidence type="ECO:0000256" key="1">
    <source>
        <dbReference type="SAM" id="MobiDB-lite"/>
    </source>
</evidence>
<evidence type="ECO:0000313" key="4">
    <source>
        <dbReference type="Proteomes" id="UP000821853"/>
    </source>
</evidence>
<dbReference type="OrthoDB" id="118105at2759"/>
<gene>
    <name evidence="3" type="ORF">HPB48_011238</name>
</gene>
<evidence type="ECO:0000259" key="2">
    <source>
        <dbReference type="Pfam" id="PF13843"/>
    </source>
</evidence>
<dbReference type="InterPro" id="IPR029526">
    <property type="entry name" value="PGBD"/>
</dbReference>
<dbReference type="Pfam" id="PF13843">
    <property type="entry name" value="DDE_Tnp_1_7"/>
    <property type="match status" value="1"/>
</dbReference>
<name>A0A9J6GTJ6_HAELO</name>
<dbReference type="AlphaFoldDB" id="A0A9J6GTJ6"/>